<evidence type="ECO:0000256" key="1">
    <source>
        <dbReference type="SAM" id="MobiDB-lite"/>
    </source>
</evidence>
<feature type="compositionally biased region" description="Polar residues" evidence="1">
    <location>
        <begin position="277"/>
        <end position="286"/>
    </location>
</feature>
<keyword evidence="3" id="KW-1185">Reference proteome</keyword>
<evidence type="ECO:0000313" key="3">
    <source>
        <dbReference type="Proteomes" id="UP000283210"/>
    </source>
</evidence>
<gene>
    <name evidence="2" type="ORF">OJAV_G00061090</name>
</gene>
<protein>
    <submittedName>
        <fullName evidence="2">Uncharacterized protein</fullName>
    </submittedName>
</protein>
<feature type="region of interest" description="Disordered" evidence="1">
    <location>
        <begin position="67"/>
        <end position="132"/>
    </location>
</feature>
<sequence length="286" mass="31035">MVITSTNITSIPATITCSSAARSPVSARASDPPPRSAAQNNRRRHAEGSKTRRAVFLGSLISTTWPAGKPDGRCAKVPRQYVPRGRHAAPDADRRGPAGRPARARVRAPGTERQDQRNFAGEALGEPVLPLRAGDLRGETGAELGERLSAGHQEGAEALLQRGHRVSPAGPPRRRDHGGASGEPVQSDRDLHGGARGGEPLRSQESDVRRDERPREVVRNDSLPRRVQVQGEPAPQQLQRLRVSGVQRILHRAEQARPREEGQQGHDCHDCDALLTPNMTRQTGNN</sequence>
<organism evidence="2 3">
    <name type="scientific">Oryzias javanicus</name>
    <name type="common">Javanese ricefish</name>
    <name type="synonym">Aplocheilus javanicus</name>
    <dbReference type="NCBI Taxonomy" id="123683"/>
    <lineage>
        <taxon>Eukaryota</taxon>
        <taxon>Metazoa</taxon>
        <taxon>Chordata</taxon>
        <taxon>Craniata</taxon>
        <taxon>Vertebrata</taxon>
        <taxon>Euteleostomi</taxon>
        <taxon>Actinopterygii</taxon>
        <taxon>Neopterygii</taxon>
        <taxon>Teleostei</taxon>
        <taxon>Neoteleostei</taxon>
        <taxon>Acanthomorphata</taxon>
        <taxon>Ovalentaria</taxon>
        <taxon>Atherinomorphae</taxon>
        <taxon>Beloniformes</taxon>
        <taxon>Adrianichthyidae</taxon>
        <taxon>Oryziinae</taxon>
        <taxon>Oryzias</taxon>
    </lineage>
</organism>
<accession>A0A3S2N2I9</accession>
<feature type="compositionally biased region" description="Basic and acidic residues" evidence="1">
    <location>
        <begin position="252"/>
        <end position="272"/>
    </location>
</feature>
<feature type="region of interest" description="Disordered" evidence="1">
    <location>
        <begin position="252"/>
        <end position="286"/>
    </location>
</feature>
<reference evidence="2 3" key="2">
    <citation type="submission" date="2019-01" db="EMBL/GenBank/DDBJ databases">
        <title>A chromosome length genome reference of the Java medaka (oryzias javanicus).</title>
        <authorList>
            <person name="Herpin A."/>
            <person name="Takehana Y."/>
            <person name="Naruse K."/>
            <person name="Ansai S."/>
            <person name="Kawaguchi M."/>
        </authorList>
    </citation>
    <scope>NUCLEOTIDE SEQUENCE [LARGE SCALE GENOMIC DNA]</scope>
    <source>
        <strain evidence="2">RS831</strain>
        <tissue evidence="2">Whole body</tissue>
    </source>
</reference>
<feature type="region of interest" description="Disordered" evidence="1">
    <location>
        <begin position="161"/>
        <end position="237"/>
    </location>
</feature>
<proteinExistence type="predicted"/>
<feature type="region of interest" description="Disordered" evidence="1">
    <location>
        <begin position="18"/>
        <end position="52"/>
    </location>
</feature>
<name>A0A3S2N2I9_ORYJA</name>
<feature type="compositionally biased region" description="Low complexity" evidence="1">
    <location>
        <begin position="18"/>
        <end position="30"/>
    </location>
</feature>
<feature type="compositionally biased region" description="Basic and acidic residues" evidence="1">
    <location>
        <begin position="202"/>
        <end position="224"/>
    </location>
</feature>
<dbReference type="Proteomes" id="UP000283210">
    <property type="component" value="Chromosome 6"/>
</dbReference>
<reference evidence="2 3" key="1">
    <citation type="submission" date="2018-11" db="EMBL/GenBank/DDBJ databases">
        <authorList>
            <person name="Lopez-Roques C."/>
            <person name="Donnadieu C."/>
            <person name="Bouchez O."/>
            <person name="Klopp C."/>
            <person name="Cabau C."/>
            <person name="Zahm M."/>
        </authorList>
    </citation>
    <scope>NUCLEOTIDE SEQUENCE [LARGE SCALE GENOMIC DNA]</scope>
    <source>
        <strain evidence="2">RS831</strain>
        <tissue evidence="2">Whole body</tissue>
    </source>
</reference>
<evidence type="ECO:0000313" key="2">
    <source>
        <dbReference type="EMBL" id="RVE72351.1"/>
    </source>
</evidence>
<dbReference type="AlphaFoldDB" id="A0A3S2N2I9"/>
<dbReference type="EMBL" id="CM012442">
    <property type="protein sequence ID" value="RVE72351.1"/>
    <property type="molecule type" value="Genomic_DNA"/>
</dbReference>